<dbReference type="InterPro" id="IPR008258">
    <property type="entry name" value="Transglycosylase_SLT_dom_1"/>
</dbReference>
<dbReference type="Pfam" id="PF01476">
    <property type="entry name" value="LysM"/>
    <property type="match status" value="1"/>
</dbReference>
<dbReference type="eggNOG" id="COG0741">
    <property type="taxonomic scope" value="Bacteria"/>
</dbReference>
<dbReference type="SUPFAM" id="SSF54106">
    <property type="entry name" value="LysM domain"/>
    <property type="match status" value="1"/>
</dbReference>
<dbReference type="Pfam" id="PF01464">
    <property type="entry name" value="SLT"/>
    <property type="match status" value="1"/>
</dbReference>
<dbReference type="KEGG" id="nsa:Nitsa_0938"/>
<accession>E6X353</accession>
<evidence type="ECO:0000313" key="4">
    <source>
        <dbReference type="EMBL" id="ADV46197.1"/>
    </source>
</evidence>
<reference evidence="4 5" key="1">
    <citation type="journal article" date="2011" name="Stand. Genomic Sci.">
        <title>Complete genome sequence of Nitratifractor salsuginis type strain (E9I37-1).</title>
        <authorList>
            <person name="Anderson I."/>
            <person name="Sikorski J."/>
            <person name="Zeytun A."/>
            <person name="Nolan M."/>
            <person name="Lapidus A."/>
            <person name="Lucas S."/>
            <person name="Hammon N."/>
            <person name="Deshpande S."/>
            <person name="Cheng J.F."/>
            <person name="Tapia R."/>
            <person name="Han C."/>
            <person name="Goodwin L."/>
            <person name="Pitluck S."/>
            <person name="Liolios K."/>
            <person name="Pagani I."/>
            <person name="Ivanova N."/>
            <person name="Huntemann M."/>
            <person name="Mavromatis K."/>
            <person name="Ovchinikova G."/>
            <person name="Pati A."/>
            <person name="Chen A."/>
            <person name="Palaniappan K."/>
            <person name="Land M."/>
            <person name="Hauser L."/>
            <person name="Brambilla E.M."/>
            <person name="Ngatchou-Djao O.D."/>
            <person name="Rohde M."/>
            <person name="Tindall B.J."/>
            <person name="Goker M."/>
            <person name="Detter J.C."/>
            <person name="Woyke T."/>
            <person name="Bristow J."/>
            <person name="Eisen J.A."/>
            <person name="Markowitz V."/>
            <person name="Hugenholtz P."/>
            <person name="Klenk H.P."/>
            <person name="Kyrpides N.C."/>
        </authorList>
    </citation>
    <scope>NUCLEOTIDE SEQUENCE [LARGE SCALE GENOMIC DNA]</scope>
    <source>
        <strain evidence="5">DSM 16511 / JCM 12458 / E9I37-1</strain>
    </source>
</reference>
<dbReference type="CDD" id="cd00118">
    <property type="entry name" value="LysM"/>
    <property type="match status" value="1"/>
</dbReference>
<evidence type="ECO:0000256" key="1">
    <source>
        <dbReference type="ARBA" id="ARBA00007734"/>
    </source>
</evidence>
<dbReference type="PANTHER" id="PTHR37423:SF2">
    <property type="entry name" value="MEMBRANE-BOUND LYTIC MUREIN TRANSGLYCOSYLASE C"/>
    <property type="match status" value="1"/>
</dbReference>
<dbReference type="InterPro" id="IPR023346">
    <property type="entry name" value="Lysozyme-like_dom_sf"/>
</dbReference>
<dbReference type="InterPro" id="IPR018392">
    <property type="entry name" value="LysM"/>
</dbReference>
<dbReference type="AlphaFoldDB" id="E6X353"/>
<comment type="similarity">
    <text evidence="1">Belongs to the transglycosylase Slt family.</text>
</comment>
<evidence type="ECO:0000256" key="2">
    <source>
        <dbReference type="SAM" id="Phobius"/>
    </source>
</evidence>
<keyword evidence="2" id="KW-0812">Transmembrane</keyword>
<proteinExistence type="inferred from homology"/>
<evidence type="ECO:0000313" key="5">
    <source>
        <dbReference type="Proteomes" id="UP000008633"/>
    </source>
</evidence>
<dbReference type="PROSITE" id="PS51782">
    <property type="entry name" value="LYSM"/>
    <property type="match status" value="1"/>
</dbReference>
<organism evidence="4 5">
    <name type="scientific">Nitratifractor salsuginis (strain DSM 16511 / JCM 12458 / E9I37-1)</name>
    <dbReference type="NCBI Taxonomy" id="749222"/>
    <lineage>
        <taxon>Bacteria</taxon>
        <taxon>Pseudomonadati</taxon>
        <taxon>Campylobacterota</taxon>
        <taxon>Epsilonproteobacteria</taxon>
        <taxon>Campylobacterales</taxon>
        <taxon>Sulfurovaceae</taxon>
        <taxon>Nitratifractor</taxon>
    </lineage>
</organism>
<reference evidence="5" key="2">
    <citation type="submission" date="2011-01" db="EMBL/GenBank/DDBJ databases">
        <title>The complete genome of Nitratifractor salsuginis DSM 16511.</title>
        <authorList>
            <consortium name="US DOE Joint Genome Institute (JGI-PGF)"/>
            <person name="Lucas S."/>
            <person name="Copeland A."/>
            <person name="Lapidus A."/>
            <person name="Bruce D."/>
            <person name="Goodwin L."/>
            <person name="Pitluck S."/>
            <person name="Kyrpides N."/>
            <person name="Mavromatis K."/>
            <person name="Ivanova N."/>
            <person name="Mikhailova N."/>
            <person name="Zeytun A."/>
            <person name="Detter J.C."/>
            <person name="Tapia R."/>
            <person name="Han C."/>
            <person name="Land M."/>
            <person name="Hauser L."/>
            <person name="Markowitz V."/>
            <person name="Cheng J.-F."/>
            <person name="Hugenholtz P."/>
            <person name="Woyke T."/>
            <person name="Wu D."/>
            <person name="Tindall B."/>
            <person name="Schuetze A."/>
            <person name="Brambilla E."/>
            <person name="Klenk H.-P."/>
            <person name="Eisen J.A."/>
        </authorList>
    </citation>
    <scope>NUCLEOTIDE SEQUENCE [LARGE SCALE GENOMIC DNA]</scope>
    <source>
        <strain evidence="5">DSM 16511 / JCM 12458 / E9I37-1</strain>
    </source>
</reference>
<dbReference type="PANTHER" id="PTHR37423">
    <property type="entry name" value="SOLUBLE LYTIC MUREIN TRANSGLYCOSYLASE-RELATED"/>
    <property type="match status" value="1"/>
</dbReference>
<dbReference type="OrthoDB" id="9815002at2"/>
<dbReference type="eggNOG" id="COG1388">
    <property type="taxonomic scope" value="Bacteria"/>
</dbReference>
<dbReference type="Proteomes" id="UP000008633">
    <property type="component" value="Chromosome"/>
</dbReference>
<sequence length="399" mass="46425">MDDEEFDLRREGRSPVPATCDSFRARRFFLKIGFLLPVGLSALSLADLTLEGRYPSYRHVMREFDIDPGYIDDPAFMDFVTRNEKKYRRFYENSTKRGKAYIPLFKDLLAQGGLSPLFLYMSMTESGFKRSAVSSAKAAGLWQFMAATARRFHLKVDKHRDERYDPIASTRAATEYLQTLYRMFGKWYLVMMAYNCGEGRLQRAIRCAGTDDFATLMDEKRAYLPKETRNYLRKILLLSMMGEKIQRSPRKEDRKIRKAILPEGEVLVTIYGGTTLEEIARLLRMNVGRLARLNPHLAGGDISEDLGMTQIFIPPDRLPYYRAYYIPPTLEQIYRRKHYARLIAHIVRPGDTLRSIARRYHATPLDLIIANQLEETTLKPGEVVMVPVTREYFERHRKI</sequence>
<dbReference type="CDD" id="cd16894">
    <property type="entry name" value="MltD-like"/>
    <property type="match status" value="1"/>
</dbReference>
<keyword evidence="2" id="KW-0472">Membrane</keyword>
<evidence type="ECO:0000259" key="3">
    <source>
        <dbReference type="PROSITE" id="PS51782"/>
    </source>
</evidence>
<feature type="domain" description="LysM" evidence="3">
    <location>
        <begin position="343"/>
        <end position="386"/>
    </location>
</feature>
<dbReference type="SUPFAM" id="SSF53955">
    <property type="entry name" value="Lysozyme-like"/>
    <property type="match status" value="1"/>
</dbReference>
<dbReference type="RefSeq" id="WP_013553891.1">
    <property type="nucleotide sequence ID" value="NC_014935.1"/>
</dbReference>
<keyword evidence="2" id="KW-1133">Transmembrane helix</keyword>
<dbReference type="Gene3D" id="3.10.350.10">
    <property type="entry name" value="LysM domain"/>
    <property type="match status" value="1"/>
</dbReference>
<keyword evidence="5" id="KW-1185">Reference proteome</keyword>
<dbReference type="HOGENOM" id="CLU_009520_1_0_7"/>
<name>E6X353_NITSE</name>
<dbReference type="EMBL" id="CP002452">
    <property type="protein sequence ID" value="ADV46197.1"/>
    <property type="molecule type" value="Genomic_DNA"/>
</dbReference>
<dbReference type="STRING" id="749222.Nitsa_0938"/>
<feature type="transmembrane region" description="Helical" evidence="2">
    <location>
        <begin position="28"/>
        <end position="46"/>
    </location>
</feature>
<dbReference type="InterPro" id="IPR036779">
    <property type="entry name" value="LysM_dom_sf"/>
</dbReference>
<dbReference type="SMART" id="SM00257">
    <property type="entry name" value="LysM"/>
    <property type="match status" value="2"/>
</dbReference>
<dbReference type="Gene3D" id="1.10.530.10">
    <property type="match status" value="1"/>
</dbReference>
<gene>
    <name evidence="4" type="ordered locus">Nitsa_0938</name>
</gene>
<protein>
    <submittedName>
        <fullName evidence="4">Lytic transglycosylase catalytic</fullName>
    </submittedName>
</protein>